<dbReference type="SUPFAM" id="SSF53383">
    <property type="entry name" value="PLP-dependent transferases"/>
    <property type="match status" value="1"/>
</dbReference>
<evidence type="ECO:0008006" key="3">
    <source>
        <dbReference type="Google" id="ProtNLM"/>
    </source>
</evidence>
<dbReference type="Proteomes" id="UP000176944">
    <property type="component" value="Chromosome"/>
</dbReference>
<name>A0A1D9GA86_MOOP1</name>
<evidence type="ECO:0000313" key="1">
    <source>
        <dbReference type="EMBL" id="AOY84300.1"/>
    </source>
</evidence>
<accession>A0A1D9GA86</accession>
<dbReference type="AlphaFoldDB" id="A0A1D9GA86"/>
<dbReference type="InterPro" id="IPR015421">
    <property type="entry name" value="PyrdxlP-dep_Trfase_major"/>
</dbReference>
<gene>
    <name evidence="1" type="ORF">BJP36_34630</name>
</gene>
<evidence type="ECO:0000313" key="2">
    <source>
        <dbReference type="Proteomes" id="UP000176944"/>
    </source>
</evidence>
<dbReference type="InterPro" id="IPR015424">
    <property type="entry name" value="PyrdxlP-dep_Trfase"/>
</dbReference>
<dbReference type="EMBL" id="CP017708">
    <property type="protein sequence ID" value="AOY84300.1"/>
    <property type="molecule type" value="Genomic_DNA"/>
</dbReference>
<sequence length="525" mass="59215">MLSVGFEFDPAINPGFSNFCEYFRYSKDFRPLVKQIGESSQLQQIEAWDIKPASDLQQDLKQLNEYILEYSLSPIELAQTVGHQPQKLINLAYQVLKRQIPVEIDDLLVLPGSSMIAIYYVLSIAFQNHYQKFHDGIFGAITDQVNDTQNQKKLLYKKPCVIGVEGSFKCGGSFPYLLGGELIYAQSSGDKFTVTAASIKEAFDSAQKSDRVPVAFIWEEPTALGFILRNEALAEIAELIKEYLAKYPDMVILIDAYNGGLFREDKIPSLYEYPEIRKNAIYTTSMRKKIPAANWGLITPIACGNQNLKQKLSIFFGSNSFYTVSQFSQLETLVASNIMEKFLDRGGSVEYQFENFDYATRKIAQINQELGKELISPYANPEAGINYFIQFDASFLEQQSCRDAQHLCQTLSLITGLHCSIPSAMGIPGFGVRINLMRGQQALTLEGFNNSQEYIDEALNRLKYFLLALEKGIFSFNDFEEIIASEGKELEKFAERIIAAQNKFFAFMDPKSNIPAKPPAHLVTS</sequence>
<protein>
    <recommendedName>
        <fullName evidence="3">Aminotransferase class I/classII domain-containing protein</fullName>
    </recommendedName>
</protein>
<reference evidence="2" key="1">
    <citation type="submission" date="2016-10" db="EMBL/GenBank/DDBJ databases">
        <title>Comparative genomics uncovers the prolific and rare metabolic potential of the cyanobacterial genus Moorea.</title>
        <authorList>
            <person name="Leao T."/>
            <person name="Castelao G."/>
            <person name="Korobeynikov A."/>
            <person name="Monroe E.A."/>
            <person name="Podell S."/>
            <person name="Glukhov E."/>
            <person name="Allen E."/>
            <person name="Gerwick W.H."/>
            <person name="Gerwick L."/>
        </authorList>
    </citation>
    <scope>NUCLEOTIDE SEQUENCE [LARGE SCALE GENOMIC DNA]</scope>
    <source>
        <strain evidence="2">JHB</strain>
    </source>
</reference>
<proteinExistence type="predicted"/>
<organism evidence="1 2">
    <name type="scientific">Moorena producens (strain JHB)</name>
    <dbReference type="NCBI Taxonomy" id="1454205"/>
    <lineage>
        <taxon>Bacteria</taxon>
        <taxon>Bacillati</taxon>
        <taxon>Cyanobacteriota</taxon>
        <taxon>Cyanophyceae</taxon>
        <taxon>Coleofasciculales</taxon>
        <taxon>Coleofasciculaceae</taxon>
        <taxon>Moorena</taxon>
    </lineage>
</organism>
<dbReference type="Gene3D" id="3.40.640.10">
    <property type="entry name" value="Type I PLP-dependent aspartate aminotransferase-like (Major domain)"/>
    <property type="match status" value="1"/>
</dbReference>